<name>A0A753KX76_SALTH</name>
<reference evidence="1" key="2">
    <citation type="submission" date="2018-07" db="EMBL/GenBank/DDBJ databases">
        <authorList>
            <consortium name="NCBI Pathogen Detection Project"/>
        </authorList>
    </citation>
    <scope>NUCLEOTIDE SEQUENCE</scope>
    <source>
        <strain evidence="1">CDC B2637</strain>
    </source>
</reference>
<proteinExistence type="predicted"/>
<reference evidence="1" key="1">
    <citation type="journal article" date="2018" name="Genome Biol.">
        <title>SKESA: strategic k-mer extension for scrupulous assemblies.</title>
        <authorList>
            <person name="Souvorov A."/>
            <person name="Agarwala R."/>
            <person name="Lipman D.J."/>
        </authorList>
    </citation>
    <scope>NUCLEOTIDE SEQUENCE</scope>
    <source>
        <strain evidence="1">CDC B2637</strain>
    </source>
</reference>
<gene>
    <name evidence="1" type="ORF">GND57_004459</name>
</gene>
<dbReference type="EMBL" id="DAAWIQ010000042">
    <property type="protein sequence ID" value="HAF8049185.1"/>
    <property type="molecule type" value="Genomic_DNA"/>
</dbReference>
<evidence type="ECO:0000313" key="1">
    <source>
        <dbReference type="EMBL" id="HAF8049185.1"/>
    </source>
</evidence>
<protein>
    <submittedName>
        <fullName evidence="1">Phosphomannomutase</fullName>
    </submittedName>
</protein>
<sequence length="22" mass="2498">ESRGDIPLMEARTRTLLALLNQ</sequence>
<organism evidence="1">
    <name type="scientific">Salmonella thompson</name>
    <dbReference type="NCBI Taxonomy" id="600"/>
    <lineage>
        <taxon>Bacteria</taxon>
        <taxon>Pseudomonadati</taxon>
        <taxon>Pseudomonadota</taxon>
        <taxon>Gammaproteobacteria</taxon>
        <taxon>Enterobacterales</taxon>
        <taxon>Enterobacteriaceae</taxon>
        <taxon>Salmonella</taxon>
    </lineage>
</organism>
<comment type="caution">
    <text evidence="1">The sequence shown here is derived from an EMBL/GenBank/DDBJ whole genome shotgun (WGS) entry which is preliminary data.</text>
</comment>
<dbReference type="AlphaFoldDB" id="A0A753KX76"/>
<feature type="non-terminal residue" evidence="1">
    <location>
        <position position="1"/>
    </location>
</feature>
<accession>A0A753KX76</accession>